<sequence>MQFEELHLAFAQIEVDQALIASDAMLLMHDRRSHLEFGEIPQPVVDRCLALRHMASAPRRTVGVEFGFGDDRQLGELEAVMQRANRQRQAAVGRQEVAETGARLWFQAVCREQSG</sequence>
<dbReference type="Proteomes" id="UP000020077">
    <property type="component" value="Unassembled WGS sequence"/>
</dbReference>
<dbReference type="EMBL" id="JDVG02000548">
    <property type="protein sequence ID" value="KFB71395.1"/>
    <property type="molecule type" value="Genomic_DNA"/>
</dbReference>
<name>A0A080LUS0_9PROT</name>
<evidence type="ECO:0000313" key="2">
    <source>
        <dbReference type="Proteomes" id="UP000020077"/>
    </source>
</evidence>
<accession>A0A080LUS0</accession>
<gene>
    <name evidence="1" type="ORF">AW09_003464</name>
</gene>
<comment type="caution">
    <text evidence="1">The sequence shown here is derived from an EMBL/GenBank/DDBJ whole genome shotgun (WGS) entry which is preliminary data.</text>
</comment>
<organism evidence="1 2">
    <name type="scientific">Candidatus Accumulibacter phosphatis</name>
    <dbReference type="NCBI Taxonomy" id="327160"/>
    <lineage>
        <taxon>Bacteria</taxon>
        <taxon>Pseudomonadati</taxon>
        <taxon>Pseudomonadota</taxon>
        <taxon>Betaproteobacteria</taxon>
        <taxon>Candidatus Accumulibacter</taxon>
    </lineage>
</organism>
<protein>
    <submittedName>
        <fullName evidence="1">Uncharacterized protein</fullName>
    </submittedName>
</protein>
<proteinExistence type="predicted"/>
<dbReference type="AlphaFoldDB" id="A0A080LUS0"/>
<evidence type="ECO:0000313" key="1">
    <source>
        <dbReference type="EMBL" id="KFB71395.1"/>
    </source>
</evidence>
<reference evidence="1 2" key="1">
    <citation type="submission" date="2014-02" db="EMBL/GenBank/DDBJ databases">
        <title>Expanding our view of genomic diversity in Candidatus Accumulibacter clades.</title>
        <authorList>
            <person name="Skennerton C.T."/>
            <person name="Barr J.J."/>
            <person name="Slater F.R."/>
            <person name="Bond P.L."/>
            <person name="Tyson G.W."/>
        </authorList>
    </citation>
    <scope>NUCLEOTIDE SEQUENCE [LARGE SCALE GENOMIC DNA]</scope>
    <source>
        <strain evidence="2">BA-91</strain>
    </source>
</reference>